<proteinExistence type="predicted"/>
<dbReference type="AlphaFoldDB" id="A0A6C2USG0"/>
<dbReference type="Pfam" id="PF14559">
    <property type="entry name" value="TPR_19"/>
    <property type="match status" value="1"/>
</dbReference>
<organism evidence="2 3">
    <name type="scientific">Pontiella sulfatireligans</name>
    <dbReference type="NCBI Taxonomy" id="2750658"/>
    <lineage>
        <taxon>Bacteria</taxon>
        <taxon>Pseudomonadati</taxon>
        <taxon>Kiritimatiellota</taxon>
        <taxon>Kiritimatiellia</taxon>
        <taxon>Kiritimatiellales</taxon>
        <taxon>Pontiellaceae</taxon>
        <taxon>Pontiella</taxon>
    </lineage>
</organism>
<dbReference type="SUPFAM" id="SSF48452">
    <property type="entry name" value="TPR-like"/>
    <property type="match status" value="1"/>
</dbReference>
<dbReference type="EMBL" id="CAAHFH010000003">
    <property type="protein sequence ID" value="VGO23069.1"/>
    <property type="molecule type" value="Genomic_DNA"/>
</dbReference>
<evidence type="ECO:0000313" key="3">
    <source>
        <dbReference type="Proteomes" id="UP000346198"/>
    </source>
</evidence>
<feature type="transmembrane region" description="Helical" evidence="1">
    <location>
        <begin position="552"/>
        <end position="574"/>
    </location>
</feature>
<reference evidence="2 3" key="1">
    <citation type="submission" date="2019-04" db="EMBL/GenBank/DDBJ databases">
        <authorList>
            <person name="Van Vliet M D."/>
        </authorList>
    </citation>
    <scope>NUCLEOTIDE SEQUENCE [LARGE SCALE GENOMIC DNA]</scope>
    <source>
        <strain evidence="2 3">F21</strain>
    </source>
</reference>
<dbReference type="InterPro" id="IPR012341">
    <property type="entry name" value="6hp_glycosidase-like_sf"/>
</dbReference>
<gene>
    <name evidence="2" type="ORF">SCARR_05168</name>
</gene>
<evidence type="ECO:0000256" key="1">
    <source>
        <dbReference type="SAM" id="Phobius"/>
    </source>
</evidence>
<dbReference type="Gene3D" id="1.50.10.10">
    <property type="match status" value="1"/>
</dbReference>
<accession>A0A6C2USG0</accession>
<dbReference type="InterPro" id="IPR008928">
    <property type="entry name" value="6-hairpin_glycosidase_sf"/>
</dbReference>
<keyword evidence="1" id="KW-0812">Transmembrane</keyword>
<dbReference type="InterPro" id="IPR011990">
    <property type="entry name" value="TPR-like_helical_dom_sf"/>
</dbReference>
<dbReference type="Proteomes" id="UP000346198">
    <property type="component" value="Unassembled WGS sequence"/>
</dbReference>
<keyword evidence="1" id="KW-0472">Membrane</keyword>
<protein>
    <recommendedName>
        <fullName evidence="4">Beta-barrel assembly-enhancing protease</fullName>
    </recommendedName>
</protein>
<evidence type="ECO:0008006" key="4">
    <source>
        <dbReference type="Google" id="ProtNLM"/>
    </source>
</evidence>
<keyword evidence="3" id="KW-1185">Reference proteome</keyword>
<dbReference type="GO" id="GO:0005975">
    <property type="term" value="P:carbohydrate metabolic process"/>
    <property type="evidence" value="ECO:0007669"/>
    <property type="project" value="InterPro"/>
</dbReference>
<sequence length="719" mass="81539">MTFIFRKYPSHPWLNEWTLEPRGCGAAFHEKNAGLFFQTLEIVGRVAPNLENPAWCLQIPVPQNSRTNMLFNGFCAYLERRKNIFAAEVIVPEAGVLWGRYAGIPDPVLATECETDTADGLQWLEHDDSPAMLAVRNGHFCLITKARIRDDAARLALSYLERDIEEELLKEYEHRSGAFSLFELMAHHDSLAAISAECMMRALRPAEGVIPMAWSQSPETEAPALNANELHPLALAWSHIDIHTAEELMLCTLKTQASSGAIPVHLSPHGAHSVLEAPKPLLAKTAEAVWRVRRNPDFLSAIIPLLRRHLQWLLHHFDPKRRGMHCWQNSSEIPTPEIYETDLSTVDLTVLLLTEIDALNHLREQSAPYADYPSYFPEEREALEHNLVDQFWNDEESAFTNAFVRGVATKVEGIPSLTPLLWKPLSNMYRSAIMERLKESGSLPGGVDVLSWHKSSLENQGFPLHQQLLVLDALKVADPHGTLVSDFSRITLQGFVEWHSLSLEEHKALRIAPTIAAFIINVQATHQYRYHAKGGITGYLFKLFRKMRTDRFDLFVVLVTLFTVFAVHTIYSLLHQPPPLNLLQAQMNSAYSSKDATETLKNCQNIIKHYPDEASMANLLAGNILLMQGDPATASALLTKVRATHPDSPGPMISLGLALQQQGRFKEAEENYAEFCYLFDEIFPELVSEINQYRYLAKERFRSPPKWTEIYRYQLMHEL</sequence>
<dbReference type="Gene3D" id="1.25.40.10">
    <property type="entry name" value="Tetratricopeptide repeat domain"/>
    <property type="match status" value="1"/>
</dbReference>
<dbReference type="RefSeq" id="WP_136065124.1">
    <property type="nucleotide sequence ID" value="NZ_CAAHFH010000003.1"/>
</dbReference>
<dbReference type="SUPFAM" id="SSF48208">
    <property type="entry name" value="Six-hairpin glycosidases"/>
    <property type="match status" value="1"/>
</dbReference>
<name>A0A6C2USG0_9BACT</name>
<evidence type="ECO:0000313" key="2">
    <source>
        <dbReference type="EMBL" id="VGO23069.1"/>
    </source>
</evidence>
<keyword evidence="1" id="KW-1133">Transmembrane helix</keyword>